<proteinExistence type="predicted"/>
<dbReference type="EMBL" id="MN739202">
    <property type="protein sequence ID" value="QHS93351.1"/>
    <property type="molecule type" value="Genomic_DNA"/>
</dbReference>
<dbReference type="AlphaFoldDB" id="A0A6C0BNK8"/>
<reference evidence="1" key="1">
    <citation type="journal article" date="2020" name="Nature">
        <title>Giant virus diversity and host interactions through global metagenomics.</title>
        <authorList>
            <person name="Schulz F."/>
            <person name="Roux S."/>
            <person name="Paez-Espino D."/>
            <person name="Jungbluth S."/>
            <person name="Walsh D.A."/>
            <person name="Denef V.J."/>
            <person name="McMahon K.D."/>
            <person name="Konstantinidis K.T."/>
            <person name="Eloe-Fadrosh E.A."/>
            <person name="Kyrpides N.C."/>
            <person name="Woyke T."/>
        </authorList>
    </citation>
    <scope>NUCLEOTIDE SEQUENCE</scope>
    <source>
        <strain evidence="1">GVMAG-M-3300017989-17</strain>
    </source>
</reference>
<evidence type="ECO:0000313" key="1">
    <source>
        <dbReference type="EMBL" id="QHS93351.1"/>
    </source>
</evidence>
<accession>A0A6C0BNK8</accession>
<name>A0A6C0BNK8_9ZZZZ</name>
<sequence length="56" mass="6438">MTDPTQKSKPEIISGKSKKLFISKSKKKSATKKKFEVQKNQSFNFFHDQVLGGCFR</sequence>
<organism evidence="1">
    <name type="scientific">viral metagenome</name>
    <dbReference type="NCBI Taxonomy" id="1070528"/>
    <lineage>
        <taxon>unclassified sequences</taxon>
        <taxon>metagenomes</taxon>
        <taxon>organismal metagenomes</taxon>
    </lineage>
</organism>
<protein>
    <submittedName>
        <fullName evidence="1">Uncharacterized protein</fullName>
    </submittedName>
</protein>